<reference evidence="2 3" key="1">
    <citation type="journal article" date="2019" name="G3 (Bethesda)">
        <title>Sequencing of a Wild Apple (Malus baccata) Genome Unravels the Differences Between Cultivated and Wild Apple Species Regarding Disease Resistance and Cold Tolerance.</title>
        <authorList>
            <person name="Chen X."/>
        </authorList>
    </citation>
    <scope>NUCLEOTIDE SEQUENCE [LARGE SCALE GENOMIC DNA]</scope>
    <source>
        <strain evidence="3">cv. Shandingzi</strain>
        <tissue evidence="2">Leaves</tissue>
    </source>
</reference>
<dbReference type="Proteomes" id="UP000315295">
    <property type="component" value="Unassembled WGS sequence"/>
</dbReference>
<feature type="compositionally biased region" description="Low complexity" evidence="1">
    <location>
        <begin position="1"/>
        <end position="10"/>
    </location>
</feature>
<comment type="caution">
    <text evidence="2">The sequence shown here is derived from an EMBL/GenBank/DDBJ whole genome shotgun (WGS) entry which is preliminary data.</text>
</comment>
<dbReference type="EMBL" id="VIEB01000246">
    <property type="protein sequence ID" value="TQD98818.1"/>
    <property type="molecule type" value="Genomic_DNA"/>
</dbReference>
<accession>A0A540MJ57</accession>
<sequence length="69" mass="7670">MAEAAQGPRRALPPPGRGPRFDPVDSEKREKQEKEETGSVESIRGGEIEEEDPVNKPDDPMNKNQKNEA</sequence>
<evidence type="ECO:0000313" key="2">
    <source>
        <dbReference type="EMBL" id="TQD98818.1"/>
    </source>
</evidence>
<protein>
    <submittedName>
        <fullName evidence="2">Uncharacterized protein</fullName>
    </submittedName>
</protein>
<evidence type="ECO:0000256" key="1">
    <source>
        <dbReference type="SAM" id="MobiDB-lite"/>
    </source>
</evidence>
<feature type="region of interest" description="Disordered" evidence="1">
    <location>
        <begin position="1"/>
        <end position="69"/>
    </location>
</feature>
<evidence type="ECO:0000313" key="3">
    <source>
        <dbReference type="Proteomes" id="UP000315295"/>
    </source>
</evidence>
<proteinExistence type="predicted"/>
<keyword evidence="3" id="KW-1185">Reference proteome</keyword>
<dbReference type="AlphaFoldDB" id="A0A540MJ57"/>
<feature type="compositionally biased region" description="Basic and acidic residues" evidence="1">
    <location>
        <begin position="19"/>
        <end position="37"/>
    </location>
</feature>
<organism evidence="2 3">
    <name type="scientific">Malus baccata</name>
    <name type="common">Siberian crab apple</name>
    <name type="synonym">Pyrus baccata</name>
    <dbReference type="NCBI Taxonomy" id="106549"/>
    <lineage>
        <taxon>Eukaryota</taxon>
        <taxon>Viridiplantae</taxon>
        <taxon>Streptophyta</taxon>
        <taxon>Embryophyta</taxon>
        <taxon>Tracheophyta</taxon>
        <taxon>Spermatophyta</taxon>
        <taxon>Magnoliopsida</taxon>
        <taxon>eudicotyledons</taxon>
        <taxon>Gunneridae</taxon>
        <taxon>Pentapetalae</taxon>
        <taxon>rosids</taxon>
        <taxon>fabids</taxon>
        <taxon>Rosales</taxon>
        <taxon>Rosaceae</taxon>
        <taxon>Amygdaloideae</taxon>
        <taxon>Maleae</taxon>
        <taxon>Malus</taxon>
    </lineage>
</organism>
<name>A0A540MJ57_MALBA</name>
<feature type="compositionally biased region" description="Basic and acidic residues" evidence="1">
    <location>
        <begin position="53"/>
        <end position="69"/>
    </location>
</feature>
<gene>
    <name evidence="2" type="ORF">C1H46_015461</name>
</gene>